<evidence type="ECO:0000259" key="2">
    <source>
        <dbReference type="PROSITE" id="PS51352"/>
    </source>
</evidence>
<keyword evidence="1" id="KW-0732">Signal</keyword>
<dbReference type="InterPro" id="IPR013766">
    <property type="entry name" value="Thioredoxin_domain"/>
</dbReference>
<name>A0A3E1NDS9_9BACT</name>
<comment type="caution">
    <text evidence="3">The sequence shown here is derived from an EMBL/GenBank/DDBJ whole genome shotgun (WGS) entry which is preliminary data.</text>
</comment>
<dbReference type="PROSITE" id="PS51352">
    <property type="entry name" value="THIOREDOXIN_2"/>
    <property type="match status" value="1"/>
</dbReference>
<dbReference type="EMBL" id="QTJU01000012">
    <property type="protein sequence ID" value="RFM26022.1"/>
    <property type="molecule type" value="Genomic_DNA"/>
</dbReference>
<sequence>MKSSMKKAALVILLLAGFFTVHAQRDISYDTTAPYRHHPAIPDFKLLQPDSTWFNSADLPKNKHVVIVYFNPDCGHCQQEAKSMIEHKSELTNGAFVFVSYHNPQQIGEFVKEYKLKELAYVVAGRDTQYYIPSFFRIKFTPFVAVYDKKGNLQKTFEGGAEIDALKKELSL</sequence>
<dbReference type="AlphaFoldDB" id="A0A3E1NDS9"/>
<dbReference type="Gene3D" id="3.40.30.10">
    <property type="entry name" value="Glutaredoxin"/>
    <property type="match status" value="1"/>
</dbReference>
<dbReference type="InterPro" id="IPR050553">
    <property type="entry name" value="Thioredoxin_ResA/DsbE_sf"/>
</dbReference>
<feature type="signal peptide" evidence="1">
    <location>
        <begin position="1"/>
        <end position="23"/>
    </location>
</feature>
<dbReference type="SUPFAM" id="SSF52833">
    <property type="entry name" value="Thioredoxin-like"/>
    <property type="match status" value="1"/>
</dbReference>
<proteinExistence type="predicted"/>
<evidence type="ECO:0000313" key="4">
    <source>
        <dbReference type="Proteomes" id="UP000261284"/>
    </source>
</evidence>
<feature type="chain" id="PRO_5017826951" description="Thioredoxin domain-containing protein" evidence="1">
    <location>
        <begin position="24"/>
        <end position="172"/>
    </location>
</feature>
<reference evidence="3 4" key="1">
    <citation type="submission" date="2018-08" db="EMBL/GenBank/DDBJ databases">
        <title>Chitinophagaceae sp. K23C18032701, a novel bacterium isolated from forest soil.</title>
        <authorList>
            <person name="Wang C."/>
        </authorList>
    </citation>
    <scope>NUCLEOTIDE SEQUENCE [LARGE SCALE GENOMIC DNA]</scope>
    <source>
        <strain evidence="3 4">K23C18032701</strain>
    </source>
</reference>
<dbReference type="GO" id="GO:0016491">
    <property type="term" value="F:oxidoreductase activity"/>
    <property type="evidence" value="ECO:0007669"/>
    <property type="project" value="InterPro"/>
</dbReference>
<dbReference type="GO" id="GO:0016209">
    <property type="term" value="F:antioxidant activity"/>
    <property type="evidence" value="ECO:0007669"/>
    <property type="project" value="InterPro"/>
</dbReference>
<accession>A0A3E1NDS9</accession>
<feature type="domain" description="Thioredoxin" evidence="2">
    <location>
        <begin position="27"/>
        <end position="172"/>
    </location>
</feature>
<dbReference type="InterPro" id="IPR036249">
    <property type="entry name" value="Thioredoxin-like_sf"/>
</dbReference>
<dbReference type="Proteomes" id="UP000261284">
    <property type="component" value="Unassembled WGS sequence"/>
</dbReference>
<evidence type="ECO:0000256" key="1">
    <source>
        <dbReference type="SAM" id="SignalP"/>
    </source>
</evidence>
<dbReference type="Pfam" id="PF00578">
    <property type="entry name" value="AhpC-TSA"/>
    <property type="match status" value="1"/>
</dbReference>
<dbReference type="PANTHER" id="PTHR42852:SF13">
    <property type="entry name" value="PROTEIN DIPZ"/>
    <property type="match status" value="1"/>
</dbReference>
<evidence type="ECO:0000313" key="3">
    <source>
        <dbReference type="EMBL" id="RFM26022.1"/>
    </source>
</evidence>
<protein>
    <recommendedName>
        <fullName evidence="2">Thioredoxin domain-containing protein</fullName>
    </recommendedName>
</protein>
<dbReference type="InterPro" id="IPR000866">
    <property type="entry name" value="AhpC/TSA"/>
</dbReference>
<gene>
    <name evidence="3" type="ORF">DXN05_22115</name>
</gene>
<organism evidence="3 4">
    <name type="scientific">Deminuibacter soli</name>
    <dbReference type="NCBI Taxonomy" id="2291815"/>
    <lineage>
        <taxon>Bacteria</taxon>
        <taxon>Pseudomonadati</taxon>
        <taxon>Bacteroidota</taxon>
        <taxon>Chitinophagia</taxon>
        <taxon>Chitinophagales</taxon>
        <taxon>Chitinophagaceae</taxon>
        <taxon>Deminuibacter</taxon>
    </lineage>
</organism>
<keyword evidence="4" id="KW-1185">Reference proteome</keyword>
<dbReference type="PANTHER" id="PTHR42852">
    <property type="entry name" value="THIOL:DISULFIDE INTERCHANGE PROTEIN DSBE"/>
    <property type="match status" value="1"/>
</dbReference>